<proteinExistence type="predicted"/>
<feature type="transmembrane region" description="Helical" evidence="1">
    <location>
        <begin position="63"/>
        <end position="81"/>
    </location>
</feature>
<evidence type="ECO:0000256" key="1">
    <source>
        <dbReference type="SAM" id="Phobius"/>
    </source>
</evidence>
<dbReference type="RefSeq" id="WP_076110234.1">
    <property type="nucleotide sequence ID" value="NZ_MPTB01000009.1"/>
</dbReference>
<evidence type="ECO:0000313" key="3">
    <source>
        <dbReference type="Proteomes" id="UP000187412"/>
    </source>
</evidence>
<feature type="transmembrane region" description="Helical" evidence="1">
    <location>
        <begin position="141"/>
        <end position="158"/>
    </location>
</feature>
<comment type="caution">
    <text evidence="2">The sequence shown here is derived from an EMBL/GenBank/DDBJ whole genome shotgun (WGS) entry which is preliminary data.</text>
</comment>
<keyword evidence="3" id="KW-1185">Reference proteome</keyword>
<protein>
    <submittedName>
        <fullName evidence="2">Uncharacterized protein</fullName>
    </submittedName>
</protein>
<reference evidence="2 3" key="1">
    <citation type="submission" date="2016-10" db="EMBL/GenBank/DDBJ databases">
        <title>Paenibacillus species isolates.</title>
        <authorList>
            <person name="Beno S.M."/>
        </authorList>
    </citation>
    <scope>NUCLEOTIDE SEQUENCE [LARGE SCALE GENOMIC DNA]</scope>
    <source>
        <strain evidence="2 3">FSL H7-0744</strain>
    </source>
</reference>
<organism evidence="2 3">
    <name type="scientific">Paenibacillus borealis</name>
    <dbReference type="NCBI Taxonomy" id="160799"/>
    <lineage>
        <taxon>Bacteria</taxon>
        <taxon>Bacillati</taxon>
        <taxon>Bacillota</taxon>
        <taxon>Bacilli</taxon>
        <taxon>Bacillales</taxon>
        <taxon>Paenibacillaceae</taxon>
        <taxon>Paenibacillus</taxon>
    </lineage>
</organism>
<keyword evidence="1" id="KW-1133">Transmembrane helix</keyword>
<sequence>MKKNAIVLLVVFVFAATMVLLFGWVLPAVLQIYLHNYYIRGLTLLVIFTGVVLGKRFTWSNHIVYVIAVVTLVGMMFDTSGNPMYNKPLEWIVSPMGELQVMQDVNNYAPGEYAISDNIAILKQDGEIIELSTAWLYLYRFVQYLALYSIVGTVLGAVNRRLPERDYKLIQTVDETLPADLEQKVAAELKRREEAASAGRILPDDIQASVWKMKQDGKLIPAIKLVRMHTNLSLGEAKQYVEKL</sequence>
<dbReference type="EMBL" id="MPTB01000009">
    <property type="protein sequence ID" value="OMD49504.1"/>
    <property type="molecule type" value="Genomic_DNA"/>
</dbReference>
<dbReference type="Gene3D" id="3.30.1390.10">
    <property type="match status" value="1"/>
</dbReference>
<dbReference type="Proteomes" id="UP000187412">
    <property type="component" value="Unassembled WGS sequence"/>
</dbReference>
<dbReference type="InterPro" id="IPR014719">
    <property type="entry name" value="Ribosomal_bL12_C/ClpS-like"/>
</dbReference>
<keyword evidence="1" id="KW-0472">Membrane</keyword>
<evidence type="ECO:0000313" key="2">
    <source>
        <dbReference type="EMBL" id="OMD49504.1"/>
    </source>
</evidence>
<name>A0ABX3HJ91_PAEBO</name>
<gene>
    <name evidence="2" type="ORF">BSK56_09120</name>
</gene>
<keyword evidence="1" id="KW-0812">Transmembrane</keyword>
<accession>A0ABX3HJ91</accession>
<feature type="transmembrane region" description="Helical" evidence="1">
    <location>
        <begin position="37"/>
        <end position="54"/>
    </location>
</feature>